<feature type="domain" description="DUF4371" evidence="1">
    <location>
        <begin position="143"/>
        <end position="245"/>
    </location>
</feature>
<evidence type="ECO:0000259" key="1">
    <source>
        <dbReference type="Pfam" id="PF14291"/>
    </source>
</evidence>
<dbReference type="InterPro" id="IPR025398">
    <property type="entry name" value="DUF4371"/>
</dbReference>
<dbReference type="GeneID" id="136085279"/>
<evidence type="ECO:0000313" key="2">
    <source>
        <dbReference type="Proteomes" id="UP001652625"/>
    </source>
</evidence>
<accession>A0ABM4CLI5</accession>
<proteinExistence type="predicted"/>
<dbReference type="Proteomes" id="UP001652625">
    <property type="component" value="Chromosome 09"/>
</dbReference>
<dbReference type="Pfam" id="PF14291">
    <property type="entry name" value="DUF4371"/>
    <property type="match status" value="1"/>
</dbReference>
<organism evidence="2 3">
    <name type="scientific">Hydra vulgaris</name>
    <name type="common">Hydra</name>
    <name type="synonym">Hydra attenuata</name>
    <dbReference type="NCBI Taxonomy" id="6087"/>
    <lineage>
        <taxon>Eukaryota</taxon>
        <taxon>Metazoa</taxon>
        <taxon>Cnidaria</taxon>
        <taxon>Hydrozoa</taxon>
        <taxon>Hydroidolina</taxon>
        <taxon>Anthoathecata</taxon>
        <taxon>Aplanulata</taxon>
        <taxon>Hydridae</taxon>
        <taxon>Hydra</taxon>
    </lineage>
</organism>
<dbReference type="PANTHER" id="PTHR45749:SF21">
    <property type="entry name" value="DUF4371 DOMAIN-CONTAINING PROTEIN"/>
    <property type="match status" value="1"/>
</dbReference>
<name>A0ABM4CLI5_HYDVU</name>
<keyword evidence="2" id="KW-1185">Reference proteome</keyword>
<evidence type="ECO:0000313" key="3">
    <source>
        <dbReference type="RefSeq" id="XP_065662642.1"/>
    </source>
</evidence>
<gene>
    <name evidence="3" type="primary">LOC136085279</name>
</gene>
<reference evidence="3" key="1">
    <citation type="submission" date="2025-08" db="UniProtKB">
        <authorList>
            <consortium name="RefSeq"/>
        </authorList>
    </citation>
    <scope>IDENTIFICATION</scope>
</reference>
<sequence length="262" mass="29870">MIADKSSECKNDNDNSVFDDLKYHMLTEPFKPHETYDFKKDVPEHEAGKQRFRLAWLVQYAPWLAYSSKLKGTVCIYCVFFPQKVHRGFQGAFITTAFIKYKDFNECARNHMSSSWHMCSQQDAENFMAVRRNPNKEIVCQLNAKHTSHQTKKELIKITEQVLVDDIVSAANNSIGFSVLADETADISGIEQLSIGIRFVNPTKENMIREEFLGFVPLNDMSAASISDAILSKCLSLGLNLDRLMVAQPWQERITASNQESE</sequence>
<dbReference type="RefSeq" id="XP_065662642.1">
    <property type="nucleotide sequence ID" value="XM_065806570.1"/>
</dbReference>
<dbReference type="PANTHER" id="PTHR45749">
    <property type="match status" value="1"/>
</dbReference>
<protein>
    <submittedName>
        <fullName evidence="3">Uncharacterized protein LOC136085279</fullName>
    </submittedName>
</protein>